<dbReference type="SUPFAM" id="SSF56300">
    <property type="entry name" value="Metallo-dependent phosphatases"/>
    <property type="match status" value="1"/>
</dbReference>
<feature type="domain" description="Calcineurin-like phosphoesterase" evidence="1">
    <location>
        <begin position="17"/>
        <end position="203"/>
    </location>
</feature>
<dbReference type="Proteomes" id="UP000255523">
    <property type="component" value="Unassembled WGS sequence"/>
</dbReference>
<proteinExistence type="predicted"/>
<dbReference type="GO" id="GO:0016791">
    <property type="term" value="F:phosphatase activity"/>
    <property type="evidence" value="ECO:0007669"/>
    <property type="project" value="TreeGrafter"/>
</dbReference>
<gene>
    <name evidence="2" type="ORF">NCTC11087_00523</name>
</gene>
<dbReference type="InterPro" id="IPR004843">
    <property type="entry name" value="Calcineurin-like_PHP"/>
</dbReference>
<protein>
    <submittedName>
        <fullName evidence="2">Serine/threonine protein phosphatase</fullName>
    </submittedName>
</protein>
<sequence>MNRKPVVLNLPAFQQGKTIVISDIHGNLKALKHVLSLCHYDNSNDRLILAGDLLEKGEENLTTLRYIIQLCEQGNAYALMGNCDFTVKNAFLSYRLDFLKQILLTRKNSVLHEMANEIGMSLNKNTDMEVYCATLRKHFLKEMAFINDLPHVIETPDMIFTHAGIASEKQYGDDFKITMTTPMFFETKQTFEKKVICGHMPVTEYQKYIASFDPLYDPKKNIYSIDGGNIVKKGGQLNALIFEQHHVDVKRYDDLPTAICIQSVDYQNQIPLFVTWNRGEIEILKKERYQSYIYCLHLKRAFWVDNEFIEQRHGKWYASDYTNYQIPLKEGDIVKIVREYRDKAQIKKDGVLGWTYLKNLRKLNY</sequence>
<dbReference type="GO" id="GO:0005737">
    <property type="term" value="C:cytoplasm"/>
    <property type="evidence" value="ECO:0007669"/>
    <property type="project" value="TreeGrafter"/>
</dbReference>
<evidence type="ECO:0000313" key="3">
    <source>
        <dbReference type="Proteomes" id="UP000255523"/>
    </source>
</evidence>
<dbReference type="InterPro" id="IPR029052">
    <property type="entry name" value="Metallo-depent_PP-like"/>
</dbReference>
<accession>A0A380LKB7</accession>
<dbReference type="GeneID" id="77461507"/>
<organism evidence="2 3">
    <name type="scientific">Faecalicoccus pleomorphus</name>
    <dbReference type="NCBI Taxonomy" id="1323"/>
    <lineage>
        <taxon>Bacteria</taxon>
        <taxon>Bacillati</taxon>
        <taxon>Bacillota</taxon>
        <taxon>Erysipelotrichia</taxon>
        <taxon>Erysipelotrichales</taxon>
        <taxon>Erysipelotrichaceae</taxon>
        <taxon>Faecalicoccus</taxon>
    </lineage>
</organism>
<dbReference type="AlphaFoldDB" id="A0A380LKB7"/>
<evidence type="ECO:0000259" key="1">
    <source>
        <dbReference type="Pfam" id="PF00149"/>
    </source>
</evidence>
<dbReference type="Pfam" id="PF00149">
    <property type="entry name" value="Metallophos"/>
    <property type="match status" value="1"/>
</dbReference>
<keyword evidence="3" id="KW-1185">Reference proteome</keyword>
<dbReference type="PANTHER" id="PTHR42850:SF4">
    <property type="entry name" value="ZINC-DEPENDENT ENDOPOLYPHOSPHATASE"/>
    <property type="match status" value="1"/>
</dbReference>
<dbReference type="OrthoDB" id="384253at2"/>
<name>A0A380LKB7_9FIRM</name>
<dbReference type="GO" id="GO:0008803">
    <property type="term" value="F:bis(5'-nucleosyl)-tetraphosphatase (symmetrical) activity"/>
    <property type="evidence" value="ECO:0007669"/>
    <property type="project" value="TreeGrafter"/>
</dbReference>
<dbReference type="PANTHER" id="PTHR42850">
    <property type="entry name" value="METALLOPHOSPHOESTERASE"/>
    <property type="match status" value="1"/>
</dbReference>
<dbReference type="GO" id="GO:0110154">
    <property type="term" value="P:RNA decapping"/>
    <property type="evidence" value="ECO:0007669"/>
    <property type="project" value="TreeGrafter"/>
</dbReference>
<dbReference type="EMBL" id="UHFX01000003">
    <property type="protein sequence ID" value="SUO03655.1"/>
    <property type="molecule type" value="Genomic_DNA"/>
</dbReference>
<evidence type="ECO:0000313" key="2">
    <source>
        <dbReference type="EMBL" id="SUO03655.1"/>
    </source>
</evidence>
<reference evidence="2 3" key="1">
    <citation type="submission" date="2018-06" db="EMBL/GenBank/DDBJ databases">
        <authorList>
            <consortium name="Pathogen Informatics"/>
            <person name="Doyle S."/>
        </authorList>
    </citation>
    <scope>NUCLEOTIDE SEQUENCE [LARGE SCALE GENOMIC DNA]</scope>
    <source>
        <strain evidence="2 3">NCTC11087</strain>
    </source>
</reference>
<dbReference type="RefSeq" id="WP_022789031.1">
    <property type="nucleotide sequence ID" value="NZ_UHFX01000003.1"/>
</dbReference>
<dbReference type="Gene3D" id="3.60.21.10">
    <property type="match status" value="1"/>
</dbReference>
<dbReference type="InterPro" id="IPR050126">
    <property type="entry name" value="Ap4A_hydrolase"/>
</dbReference>